<sequence length="188" mass="21412">MFGNERVKHRKRSGQHIVENRTIACLDDCTCEKSDHDPVIRCDSLGLERFPLPHSTPLTGYNFLALTCNDLSAIPSISLIKASFPDLQGIDVQGNPKLNCTELEFLKSDIPVLSDCQKTDAPIQCDNLDKNCDWKCRSLKKLKKLWEEFKQLLDRKAKEWGADETYESIKSWFAKQFSQFAQATGIDN</sequence>
<keyword evidence="2" id="KW-1185">Reference proteome</keyword>
<dbReference type="PANTHER" id="PTHR39385">
    <property type="entry name" value="PROTEIN CBG20422"/>
    <property type="match status" value="1"/>
</dbReference>
<protein>
    <submittedName>
        <fullName evidence="1">Uncharacterized protein</fullName>
    </submittedName>
</protein>
<name>A0A8S1EPC6_9PELO</name>
<dbReference type="Proteomes" id="UP000494206">
    <property type="component" value="Unassembled WGS sequence"/>
</dbReference>
<dbReference type="PANTHER" id="PTHR39385:SF3">
    <property type="entry name" value="ELRR (EXTRACELLULAR LEUCINE-RICH REPEAT) ONLY"/>
    <property type="match status" value="1"/>
</dbReference>
<accession>A0A8S1EPC6</accession>
<reference evidence="1 2" key="1">
    <citation type="submission" date="2020-04" db="EMBL/GenBank/DDBJ databases">
        <authorList>
            <person name="Laetsch R D."/>
            <person name="Stevens L."/>
            <person name="Kumar S."/>
            <person name="Blaxter L. M."/>
        </authorList>
    </citation>
    <scope>NUCLEOTIDE SEQUENCE [LARGE SCALE GENOMIC DNA]</scope>
</reference>
<gene>
    <name evidence="1" type="ORF">CBOVIS_LOCUS4739</name>
</gene>
<organism evidence="1 2">
    <name type="scientific">Caenorhabditis bovis</name>
    <dbReference type="NCBI Taxonomy" id="2654633"/>
    <lineage>
        <taxon>Eukaryota</taxon>
        <taxon>Metazoa</taxon>
        <taxon>Ecdysozoa</taxon>
        <taxon>Nematoda</taxon>
        <taxon>Chromadorea</taxon>
        <taxon>Rhabditida</taxon>
        <taxon>Rhabditina</taxon>
        <taxon>Rhabditomorpha</taxon>
        <taxon>Rhabditoidea</taxon>
        <taxon>Rhabditidae</taxon>
        <taxon>Peloderinae</taxon>
        <taxon>Caenorhabditis</taxon>
    </lineage>
</organism>
<evidence type="ECO:0000313" key="2">
    <source>
        <dbReference type="Proteomes" id="UP000494206"/>
    </source>
</evidence>
<evidence type="ECO:0000313" key="1">
    <source>
        <dbReference type="EMBL" id="CAB3402070.1"/>
    </source>
</evidence>
<comment type="caution">
    <text evidence="1">The sequence shown here is derived from an EMBL/GenBank/DDBJ whole genome shotgun (WGS) entry which is preliminary data.</text>
</comment>
<proteinExistence type="predicted"/>
<dbReference type="OrthoDB" id="5771575at2759"/>
<dbReference type="AlphaFoldDB" id="A0A8S1EPC6"/>
<dbReference type="EMBL" id="CADEPM010000003">
    <property type="protein sequence ID" value="CAB3402070.1"/>
    <property type="molecule type" value="Genomic_DNA"/>
</dbReference>